<accession>A0A8H5MFM4</accession>
<sequence>MRIRLQTSSTELPELKAWFALSASSESHTIDKLKKSICNTIKSFKNADISFHDFQLELDGFELLDELLAAQVLREGDLVVLKGREIYTGLGKKRKAADEGTGIAGKKLKKAQSPLSTSESSSEPSSSSSESDSNSSSSDSDSYSDSSSSQKPPVDSAKLTRPLKTADSQSKTKPSAEQSHVPPGLGSTSTRKRNFRRRLKKKYDAAAQGQGPPPSEKPLLPKPKRISEANVASLGTRIGGGGTNTARLQEHEVDTVNDPLNLSMFSLGNKNKKKGFKYALVPPSSQKKVFNAPELAVELIPTESLDGPLPPSTTIFTSASTEEDRRHQQARLIPPSELQSLGKLPRNMFVTSVDVEEGMWDKSSKKQQKKRKEPLQQEELNGDQSLELYDAEEIFDLDYGTAEGFDTAGATTSEDLRHDSGIDSKSALVWSVVEQTFDTYPLVTSGSSLENGKMVAWKALALNPETFSPEILLHIATVSHSESNEETSVRRLIRPGWEELDVENVEGLYRLESMIDMGWRVVNEIKRS</sequence>
<comment type="caution">
    <text evidence="3">The sequence shown here is derived from an EMBL/GenBank/DDBJ whole genome shotgun (WGS) entry which is preliminary data.</text>
</comment>
<evidence type="ECO:0000313" key="4">
    <source>
        <dbReference type="Proteomes" id="UP000518752"/>
    </source>
</evidence>
<dbReference type="EMBL" id="JAACJN010000007">
    <property type="protein sequence ID" value="KAF5392064.1"/>
    <property type="molecule type" value="Genomic_DNA"/>
</dbReference>
<organism evidence="3 4">
    <name type="scientific">Collybiopsis confluens</name>
    <dbReference type="NCBI Taxonomy" id="2823264"/>
    <lineage>
        <taxon>Eukaryota</taxon>
        <taxon>Fungi</taxon>
        <taxon>Dikarya</taxon>
        <taxon>Basidiomycota</taxon>
        <taxon>Agaricomycotina</taxon>
        <taxon>Agaricomycetes</taxon>
        <taxon>Agaricomycetidae</taxon>
        <taxon>Agaricales</taxon>
        <taxon>Marasmiineae</taxon>
        <taxon>Omphalotaceae</taxon>
        <taxon>Collybiopsis</taxon>
    </lineage>
</organism>
<dbReference type="AlphaFoldDB" id="A0A8H5MFM4"/>
<feature type="compositionally biased region" description="Basic residues" evidence="1">
    <location>
        <begin position="190"/>
        <end position="201"/>
    </location>
</feature>
<gene>
    <name evidence="3" type="ORF">D9757_003290</name>
</gene>
<evidence type="ECO:0000259" key="2">
    <source>
        <dbReference type="Pfam" id="PF24054"/>
    </source>
</evidence>
<dbReference type="InterPro" id="IPR055781">
    <property type="entry name" value="DUF7357"/>
</dbReference>
<dbReference type="Proteomes" id="UP000518752">
    <property type="component" value="Unassembled WGS sequence"/>
</dbReference>
<evidence type="ECO:0000313" key="3">
    <source>
        <dbReference type="EMBL" id="KAF5392064.1"/>
    </source>
</evidence>
<protein>
    <recommendedName>
        <fullName evidence="2">DUF7357 domain-containing protein</fullName>
    </recommendedName>
</protein>
<name>A0A8H5MFM4_9AGAR</name>
<feature type="region of interest" description="Disordered" evidence="1">
    <location>
        <begin position="360"/>
        <end position="383"/>
    </location>
</feature>
<reference evidence="3 4" key="1">
    <citation type="journal article" date="2020" name="ISME J.">
        <title>Uncovering the hidden diversity of litter-decomposition mechanisms in mushroom-forming fungi.</title>
        <authorList>
            <person name="Floudas D."/>
            <person name="Bentzer J."/>
            <person name="Ahren D."/>
            <person name="Johansson T."/>
            <person name="Persson P."/>
            <person name="Tunlid A."/>
        </authorList>
    </citation>
    <scope>NUCLEOTIDE SEQUENCE [LARGE SCALE GENOMIC DNA]</scope>
    <source>
        <strain evidence="3 4">CBS 406.79</strain>
    </source>
</reference>
<dbReference type="Pfam" id="PF24054">
    <property type="entry name" value="DUF7357"/>
    <property type="match status" value="1"/>
</dbReference>
<feature type="domain" description="DUF7357" evidence="2">
    <location>
        <begin position="1"/>
        <end position="82"/>
    </location>
</feature>
<evidence type="ECO:0000256" key="1">
    <source>
        <dbReference type="SAM" id="MobiDB-lite"/>
    </source>
</evidence>
<feature type="region of interest" description="Disordered" evidence="1">
    <location>
        <begin position="91"/>
        <end position="249"/>
    </location>
</feature>
<proteinExistence type="predicted"/>
<keyword evidence="4" id="KW-1185">Reference proteome</keyword>
<feature type="compositionally biased region" description="Low complexity" evidence="1">
    <location>
        <begin position="113"/>
        <end position="156"/>
    </location>
</feature>
<dbReference type="OrthoDB" id="74813at2759"/>
<feature type="compositionally biased region" description="Polar residues" evidence="1">
    <location>
        <begin position="166"/>
        <end position="178"/>
    </location>
</feature>